<reference evidence="2 3" key="1">
    <citation type="submission" date="2013-04" db="EMBL/GenBank/DDBJ databases">
        <title>The Genome Sequence of Bacteroides massiliensis dnLKV3.</title>
        <authorList>
            <consortium name="The Broad Institute Genomics Platform"/>
            <consortium name="The Broad Institute Genome Sequencing Center for Infectious Disease"/>
            <person name="Earl A."/>
            <person name="Xavier R."/>
            <person name="Kuhn K."/>
            <person name="Stappenbeck T."/>
            <person name="Walker B."/>
            <person name="Young S."/>
            <person name="Zeng Q."/>
            <person name="Gargeya S."/>
            <person name="Fitzgerald M."/>
            <person name="Haas B."/>
            <person name="Abouelleil A."/>
            <person name="Allen A.W."/>
            <person name="Alvarado L."/>
            <person name="Arachchi H.M."/>
            <person name="Berlin A.M."/>
            <person name="Chapman S.B."/>
            <person name="Gainer-Dewar J."/>
            <person name="Goldberg J."/>
            <person name="Griggs A."/>
            <person name="Gujja S."/>
            <person name="Hansen M."/>
            <person name="Howarth C."/>
            <person name="Imamovic A."/>
            <person name="Ireland A."/>
            <person name="Larimer J."/>
            <person name="McCowan C."/>
            <person name="Murphy C."/>
            <person name="Pearson M."/>
            <person name="Poon T.W."/>
            <person name="Priest M."/>
            <person name="Roberts A."/>
            <person name="Saif S."/>
            <person name="Shea T."/>
            <person name="Sisk P."/>
            <person name="Sykes S."/>
            <person name="Wortman J."/>
            <person name="Nusbaum C."/>
            <person name="Birren B."/>
        </authorList>
    </citation>
    <scope>NUCLEOTIDE SEQUENCE [LARGE SCALE GENOMIC DNA]</scope>
    <source>
        <strain evidence="3">dnLKV3</strain>
    </source>
</reference>
<dbReference type="HOGENOM" id="CLU_3428908_0_0_10"/>
<sequence length="20" mass="2499">MDKKNIYGTNRFTKRKQKIE</sequence>
<dbReference type="AlphaFoldDB" id="R9ICI9"/>
<dbReference type="EMBL" id="ASSP01000005">
    <property type="protein sequence ID" value="EOS15059.1"/>
    <property type="molecule type" value="Genomic_DNA"/>
</dbReference>
<comment type="caution">
    <text evidence="2">The sequence shown here is derived from an EMBL/GenBank/DDBJ whole genome shotgun (WGS) entry which is preliminary data.</text>
</comment>
<dbReference type="STRING" id="1235788.C802_00392"/>
<organism evidence="2 3">
    <name type="scientific">Phocaeicola sartorii</name>
    <dbReference type="NCBI Taxonomy" id="671267"/>
    <lineage>
        <taxon>Bacteria</taxon>
        <taxon>Pseudomonadati</taxon>
        <taxon>Bacteroidota</taxon>
        <taxon>Bacteroidia</taxon>
        <taxon>Bacteroidales</taxon>
        <taxon>Bacteroidaceae</taxon>
        <taxon>Phocaeicola</taxon>
    </lineage>
</organism>
<name>R9ICI9_9BACT</name>
<feature type="region of interest" description="Disordered" evidence="1">
    <location>
        <begin position="1"/>
        <end position="20"/>
    </location>
</feature>
<gene>
    <name evidence="2" type="ORF">C802_00392</name>
</gene>
<evidence type="ECO:0000313" key="2">
    <source>
        <dbReference type="EMBL" id="EOS15059.1"/>
    </source>
</evidence>
<evidence type="ECO:0000256" key="1">
    <source>
        <dbReference type="SAM" id="MobiDB-lite"/>
    </source>
</evidence>
<keyword evidence="3" id="KW-1185">Reference proteome</keyword>
<accession>R9ICI9</accession>
<feature type="non-terminal residue" evidence="2">
    <location>
        <position position="20"/>
    </location>
</feature>
<dbReference type="Proteomes" id="UP000014200">
    <property type="component" value="Unassembled WGS sequence"/>
</dbReference>
<protein>
    <submittedName>
        <fullName evidence="2">Uncharacterized protein</fullName>
    </submittedName>
</protein>
<evidence type="ECO:0000313" key="3">
    <source>
        <dbReference type="Proteomes" id="UP000014200"/>
    </source>
</evidence>
<proteinExistence type="predicted"/>